<dbReference type="HOGENOM" id="CLU_2197251_0_0_1"/>
<name>H0EM26_GLAL7</name>
<evidence type="ECO:0000313" key="3">
    <source>
        <dbReference type="Proteomes" id="UP000005446"/>
    </source>
</evidence>
<dbReference type="EMBL" id="AGUE01000083">
    <property type="protein sequence ID" value="EHL00370.1"/>
    <property type="molecule type" value="Genomic_DNA"/>
</dbReference>
<proteinExistence type="predicted"/>
<keyword evidence="3" id="KW-1185">Reference proteome</keyword>
<comment type="caution">
    <text evidence="2">The sequence shown here is derived from an EMBL/GenBank/DDBJ whole genome shotgun (WGS) entry which is preliminary data.</text>
</comment>
<organism evidence="2 3">
    <name type="scientific">Glarea lozoyensis (strain ATCC 74030 / MF5533)</name>
    <dbReference type="NCBI Taxonomy" id="1104152"/>
    <lineage>
        <taxon>Eukaryota</taxon>
        <taxon>Fungi</taxon>
        <taxon>Dikarya</taxon>
        <taxon>Ascomycota</taxon>
        <taxon>Pezizomycotina</taxon>
        <taxon>Leotiomycetes</taxon>
        <taxon>Helotiales</taxon>
        <taxon>Helotiaceae</taxon>
        <taxon>Glarea</taxon>
    </lineage>
</organism>
<protein>
    <submittedName>
        <fullName evidence="2">Uncharacterized protein</fullName>
    </submittedName>
</protein>
<accession>H0EM26</accession>
<dbReference type="OrthoDB" id="5417628at2759"/>
<gene>
    <name evidence="2" type="ORF">M7I_3652</name>
</gene>
<evidence type="ECO:0000313" key="2">
    <source>
        <dbReference type="EMBL" id="EHL00370.1"/>
    </source>
</evidence>
<evidence type="ECO:0000256" key="1">
    <source>
        <dbReference type="SAM" id="MobiDB-lite"/>
    </source>
</evidence>
<sequence>MHAAGAYESICEALVPRAPDNTPANGEREASETSKAIAVAMTALSDSTSAAAIKSSVKRAAEINFDDEDEPRSSPSVRKVSGMSVKQESNNERGDHDLERRILGEIHA</sequence>
<feature type="region of interest" description="Disordered" evidence="1">
    <location>
        <begin position="64"/>
        <end position="108"/>
    </location>
</feature>
<dbReference type="AlphaFoldDB" id="H0EM26"/>
<dbReference type="InParanoid" id="H0EM26"/>
<feature type="compositionally biased region" description="Basic and acidic residues" evidence="1">
    <location>
        <begin position="89"/>
        <end position="108"/>
    </location>
</feature>
<reference evidence="2 3" key="1">
    <citation type="journal article" date="2012" name="Eukaryot. Cell">
        <title>Genome sequence of the fungus Glarea lozoyensis: the first genome sequence of a species from the Helotiaceae family.</title>
        <authorList>
            <person name="Youssar L."/>
            <person name="Gruening B.A."/>
            <person name="Erxleben A."/>
            <person name="Guenther S."/>
            <person name="Huettel W."/>
        </authorList>
    </citation>
    <scope>NUCLEOTIDE SEQUENCE [LARGE SCALE GENOMIC DNA]</scope>
    <source>
        <strain evidence="3">ATCC 74030 / MF5533</strain>
    </source>
</reference>
<dbReference type="Proteomes" id="UP000005446">
    <property type="component" value="Unassembled WGS sequence"/>
</dbReference>